<proteinExistence type="predicted"/>
<accession>A0A6G1H361</accession>
<protein>
    <submittedName>
        <fullName evidence="1">Uncharacterized protein</fullName>
    </submittedName>
</protein>
<gene>
    <name evidence="1" type="ORF">K402DRAFT_50193</name>
</gene>
<reference evidence="1" key="1">
    <citation type="journal article" date="2020" name="Stud. Mycol.">
        <title>101 Dothideomycetes genomes: a test case for predicting lifestyles and emergence of pathogens.</title>
        <authorList>
            <person name="Haridas S."/>
            <person name="Albert R."/>
            <person name="Binder M."/>
            <person name="Bloem J."/>
            <person name="Labutti K."/>
            <person name="Salamov A."/>
            <person name="Andreopoulos B."/>
            <person name="Baker S."/>
            <person name="Barry K."/>
            <person name="Bills G."/>
            <person name="Bluhm B."/>
            <person name="Cannon C."/>
            <person name="Castanera R."/>
            <person name="Culley D."/>
            <person name="Daum C."/>
            <person name="Ezra D."/>
            <person name="Gonzalez J."/>
            <person name="Henrissat B."/>
            <person name="Kuo A."/>
            <person name="Liang C."/>
            <person name="Lipzen A."/>
            <person name="Lutzoni F."/>
            <person name="Magnuson J."/>
            <person name="Mondo S."/>
            <person name="Nolan M."/>
            <person name="Ohm R."/>
            <person name="Pangilinan J."/>
            <person name="Park H.-J."/>
            <person name="Ramirez L."/>
            <person name="Alfaro M."/>
            <person name="Sun H."/>
            <person name="Tritt A."/>
            <person name="Yoshinaga Y."/>
            <person name="Zwiers L.-H."/>
            <person name="Turgeon B."/>
            <person name="Goodwin S."/>
            <person name="Spatafora J."/>
            <person name="Crous P."/>
            <person name="Grigoriev I."/>
        </authorList>
    </citation>
    <scope>NUCLEOTIDE SEQUENCE</scope>
    <source>
        <strain evidence="1">CBS 113979</strain>
    </source>
</reference>
<dbReference type="EMBL" id="ML977152">
    <property type="protein sequence ID" value="KAF1987492.1"/>
    <property type="molecule type" value="Genomic_DNA"/>
</dbReference>
<keyword evidence="2" id="KW-1185">Reference proteome</keyword>
<evidence type="ECO:0000313" key="1">
    <source>
        <dbReference type="EMBL" id="KAF1987492.1"/>
    </source>
</evidence>
<evidence type="ECO:0000313" key="2">
    <source>
        <dbReference type="Proteomes" id="UP000800041"/>
    </source>
</evidence>
<dbReference type="AlphaFoldDB" id="A0A6G1H361"/>
<organism evidence="1 2">
    <name type="scientific">Aulographum hederae CBS 113979</name>
    <dbReference type="NCBI Taxonomy" id="1176131"/>
    <lineage>
        <taxon>Eukaryota</taxon>
        <taxon>Fungi</taxon>
        <taxon>Dikarya</taxon>
        <taxon>Ascomycota</taxon>
        <taxon>Pezizomycotina</taxon>
        <taxon>Dothideomycetes</taxon>
        <taxon>Pleosporomycetidae</taxon>
        <taxon>Aulographales</taxon>
        <taxon>Aulographaceae</taxon>
    </lineage>
</organism>
<dbReference type="Proteomes" id="UP000800041">
    <property type="component" value="Unassembled WGS sequence"/>
</dbReference>
<name>A0A6G1H361_9PEZI</name>
<sequence length="81" mass="9022">MLGVASASPKPRQLNFPIYDAPEFIASPIKTGTSFHAPRYSYGIGRHHAQRCSSSIPSHSALLNQTTFNCRVRHLYQPIEP</sequence>